<evidence type="ECO:0000313" key="3">
    <source>
        <dbReference type="Proteomes" id="UP001501319"/>
    </source>
</evidence>
<comment type="caution">
    <text evidence="2">The sequence shown here is derived from an EMBL/GenBank/DDBJ whole genome shotgun (WGS) entry which is preliminary data.</text>
</comment>
<accession>A0ABN2EX31</accession>
<dbReference type="RefSeq" id="WP_344108042.1">
    <property type="nucleotide sequence ID" value="NZ_BAAANE010000002.1"/>
</dbReference>
<dbReference type="Proteomes" id="UP001501319">
    <property type="component" value="Unassembled WGS sequence"/>
</dbReference>
<keyword evidence="3" id="KW-1185">Reference proteome</keyword>
<protein>
    <submittedName>
        <fullName evidence="2">Uncharacterized protein</fullName>
    </submittedName>
</protein>
<evidence type="ECO:0000313" key="2">
    <source>
        <dbReference type="EMBL" id="GAA1620656.1"/>
    </source>
</evidence>
<reference evidence="2 3" key="1">
    <citation type="journal article" date="2019" name="Int. J. Syst. Evol. Microbiol.">
        <title>The Global Catalogue of Microorganisms (GCM) 10K type strain sequencing project: providing services to taxonomists for standard genome sequencing and annotation.</title>
        <authorList>
            <consortium name="The Broad Institute Genomics Platform"/>
            <consortium name="The Broad Institute Genome Sequencing Center for Infectious Disease"/>
            <person name="Wu L."/>
            <person name="Ma J."/>
        </authorList>
    </citation>
    <scope>NUCLEOTIDE SEQUENCE [LARGE SCALE GENOMIC DNA]</scope>
    <source>
        <strain evidence="2 3">JCM 14306</strain>
    </source>
</reference>
<gene>
    <name evidence="2" type="ORF">GCM10009744_04410</name>
</gene>
<organism evidence="2 3">
    <name type="scientific">Kribbella alba</name>
    <dbReference type="NCBI Taxonomy" id="190197"/>
    <lineage>
        <taxon>Bacteria</taxon>
        <taxon>Bacillati</taxon>
        <taxon>Actinomycetota</taxon>
        <taxon>Actinomycetes</taxon>
        <taxon>Propionibacteriales</taxon>
        <taxon>Kribbellaceae</taxon>
        <taxon>Kribbella</taxon>
    </lineage>
</organism>
<name>A0ABN2EX31_9ACTN</name>
<feature type="region of interest" description="Disordered" evidence="1">
    <location>
        <begin position="76"/>
        <end position="99"/>
    </location>
</feature>
<evidence type="ECO:0000256" key="1">
    <source>
        <dbReference type="SAM" id="MobiDB-lite"/>
    </source>
</evidence>
<sequence>MDEVKKLLTEFADRVVDGLPPADVDADVARGRRALFRIKARRRVTGVLCVAAATAAVVAIGNQVDWFGGGGTEVATGTADKDTAPTATPTPAASPSQADDTLSLFSGAALELVANKETWSTISCKLAPRGWTEEKPAAADRVVLTPPSARTSDDEAKLVLRSAADAQSLASVRVVRTGGKVFQVGTAAGREVGQVKLGDRWLIVQLPVQHQDWTDDLLRRFIGSCSIS</sequence>
<dbReference type="EMBL" id="BAAANE010000002">
    <property type="protein sequence ID" value="GAA1620656.1"/>
    <property type="molecule type" value="Genomic_DNA"/>
</dbReference>
<proteinExistence type="predicted"/>